<name>A0AB40CAM6_DIOCR</name>
<dbReference type="AlphaFoldDB" id="A0AB40CAM6"/>
<sequence>MSGDVRLTFDLDGRPVYVQVSILLPHEVDVVAEEEEEFPWPCDVEEEDEGLLSAFFDTMFGDMELPSEIKRLMLAASGEKTDLVVPSPLFGLGVVELGSCPSVIGKLGVVEPCSRPSDLGVHGAVELCSRSSDVDERQAAAFLVIRPVLGIKEGIQAWAL</sequence>
<dbReference type="Proteomes" id="UP001515500">
    <property type="component" value="Chromosome 12"/>
</dbReference>
<dbReference type="GeneID" id="120273953"/>
<dbReference type="RefSeq" id="XP_039136637.1">
    <property type="nucleotide sequence ID" value="XM_039280703.1"/>
</dbReference>
<organism evidence="1 2">
    <name type="scientific">Dioscorea cayennensis subsp. rotundata</name>
    <name type="common">White Guinea yam</name>
    <name type="synonym">Dioscorea rotundata</name>
    <dbReference type="NCBI Taxonomy" id="55577"/>
    <lineage>
        <taxon>Eukaryota</taxon>
        <taxon>Viridiplantae</taxon>
        <taxon>Streptophyta</taxon>
        <taxon>Embryophyta</taxon>
        <taxon>Tracheophyta</taxon>
        <taxon>Spermatophyta</taxon>
        <taxon>Magnoliopsida</taxon>
        <taxon>Liliopsida</taxon>
        <taxon>Dioscoreales</taxon>
        <taxon>Dioscoreaceae</taxon>
        <taxon>Dioscorea</taxon>
    </lineage>
</organism>
<reference evidence="2" key="1">
    <citation type="submission" date="2025-08" db="UniProtKB">
        <authorList>
            <consortium name="RefSeq"/>
        </authorList>
    </citation>
    <scope>IDENTIFICATION</scope>
</reference>
<evidence type="ECO:0000313" key="1">
    <source>
        <dbReference type="Proteomes" id="UP001515500"/>
    </source>
</evidence>
<protein>
    <submittedName>
        <fullName evidence="2">Uncharacterized protein LOC120273953</fullName>
    </submittedName>
</protein>
<accession>A0AB40CAM6</accession>
<keyword evidence="1" id="KW-1185">Reference proteome</keyword>
<evidence type="ECO:0000313" key="2">
    <source>
        <dbReference type="RefSeq" id="XP_039136637.1"/>
    </source>
</evidence>
<proteinExistence type="predicted"/>
<gene>
    <name evidence="2" type="primary">LOC120273953</name>
</gene>